<dbReference type="InterPro" id="IPR008767">
    <property type="entry name" value="Phage_SPP1_head-tail_adaptor"/>
</dbReference>
<dbReference type="InterPro" id="IPR038666">
    <property type="entry name" value="SSP1_head-tail_sf"/>
</dbReference>
<sequence>MVMTMPVNPGKLKHKIEIQRQVLGRNPETMKPEYNWSTFTKAWAEIMQPRDRYIIQASAAHQEKTVWFRIRHRKDIESGSMRVVYKGQPFKIEEVIPDLQNQELMTLQCVGWDHENSSSS</sequence>
<dbReference type="Gene3D" id="2.40.10.270">
    <property type="entry name" value="Bacteriophage SPP1 head-tail adaptor protein"/>
    <property type="match status" value="1"/>
</dbReference>
<dbReference type="Proteomes" id="UP000288675">
    <property type="component" value="Chromosome"/>
</dbReference>
<reference evidence="1 2" key="1">
    <citation type="submission" date="2019-01" db="EMBL/GenBank/DDBJ databases">
        <title>Genome sequence of Bacillus glycinifermentans SRCM103574.</title>
        <authorList>
            <person name="Kong H.-J."/>
            <person name="Jeong S.-Y."/>
            <person name="Jeong D.-Y."/>
        </authorList>
    </citation>
    <scope>NUCLEOTIDE SEQUENCE [LARGE SCALE GENOMIC DNA]</scope>
    <source>
        <strain evidence="1 2">SRCM103574</strain>
    </source>
</reference>
<name>A0AAJ3Z0Z5_9BACI</name>
<accession>A0AAJ3Z0Z5</accession>
<dbReference type="NCBIfam" id="TIGR01563">
    <property type="entry name" value="gp16_SPP1"/>
    <property type="match status" value="1"/>
</dbReference>
<evidence type="ECO:0000313" key="2">
    <source>
        <dbReference type="Proteomes" id="UP000288675"/>
    </source>
</evidence>
<evidence type="ECO:0000313" key="1">
    <source>
        <dbReference type="EMBL" id="QAT66985.1"/>
    </source>
</evidence>
<gene>
    <name evidence="1" type="ORF">EQZ20_20290</name>
</gene>
<protein>
    <submittedName>
        <fullName evidence="1">Head-tail adaptor protein</fullName>
    </submittedName>
</protein>
<dbReference type="Pfam" id="PF05521">
    <property type="entry name" value="Phage_HCP"/>
    <property type="match status" value="1"/>
</dbReference>
<dbReference type="EMBL" id="CP035232">
    <property type="protein sequence ID" value="QAT66985.1"/>
    <property type="molecule type" value="Genomic_DNA"/>
</dbReference>
<dbReference type="AlphaFoldDB" id="A0AAJ3Z0Z5"/>
<proteinExistence type="predicted"/>
<organism evidence="1 2">
    <name type="scientific">Bacillus glycinifermentans</name>
    <dbReference type="NCBI Taxonomy" id="1664069"/>
    <lineage>
        <taxon>Bacteria</taxon>
        <taxon>Bacillati</taxon>
        <taxon>Bacillota</taxon>
        <taxon>Bacilli</taxon>
        <taxon>Bacillales</taxon>
        <taxon>Bacillaceae</taxon>
        <taxon>Bacillus</taxon>
    </lineage>
</organism>